<dbReference type="AlphaFoldDB" id="Q65SX4"/>
<keyword evidence="2" id="KW-1185">Reference proteome</keyword>
<evidence type="ECO:0000313" key="2">
    <source>
        <dbReference type="Proteomes" id="UP000000607"/>
    </source>
</evidence>
<protein>
    <submittedName>
        <fullName evidence="1">Uncharacterized protein</fullName>
    </submittedName>
</protein>
<gene>
    <name evidence="1" type="ordered locus">MS1329</name>
</gene>
<accession>Q65SX4</accession>
<proteinExistence type="predicted"/>
<reference evidence="1 2" key="1">
    <citation type="journal article" date="2004" name="Nat. Biotechnol.">
        <title>The genome sequence of the capnophilic rumen bacterium Mannheimia succiniciproducens.</title>
        <authorList>
            <person name="Hong S.H."/>
            <person name="Kim J.S."/>
            <person name="Lee S.Y."/>
            <person name="In Y.H."/>
            <person name="Choi S.S."/>
            <person name="Rih J.-K."/>
            <person name="Kim C.H."/>
            <person name="Jeong H."/>
            <person name="Hur C.G."/>
            <person name="Kim J.J."/>
        </authorList>
    </citation>
    <scope>NUCLEOTIDE SEQUENCE [LARGE SCALE GENOMIC DNA]</scope>
    <source>
        <strain evidence="2">KCTC 0769BP / MBEL55E</strain>
    </source>
</reference>
<sequence>MYLVKFLHFFSLYLFQLAKARYHSGLFFEIK</sequence>
<evidence type="ECO:0000313" key="1">
    <source>
        <dbReference type="EMBL" id="AAU37936.1"/>
    </source>
</evidence>
<organism evidence="1 2">
    <name type="scientific">Mannheimia succiniciproducens (strain KCTC 0769BP / MBEL55E)</name>
    <dbReference type="NCBI Taxonomy" id="221988"/>
    <lineage>
        <taxon>Bacteria</taxon>
        <taxon>Pseudomonadati</taxon>
        <taxon>Pseudomonadota</taxon>
        <taxon>Gammaproteobacteria</taxon>
        <taxon>Pasteurellales</taxon>
        <taxon>Pasteurellaceae</taxon>
        <taxon>Basfia</taxon>
    </lineage>
</organism>
<dbReference type="EMBL" id="AE016827">
    <property type="protein sequence ID" value="AAU37936.1"/>
    <property type="molecule type" value="Genomic_DNA"/>
</dbReference>
<dbReference type="KEGG" id="msu:MS1329"/>
<dbReference type="HOGENOM" id="CLU_3397310_0_0_6"/>
<dbReference type="Proteomes" id="UP000000607">
    <property type="component" value="Chromosome"/>
</dbReference>
<name>Q65SX4_MANSM</name>